<dbReference type="Proteomes" id="UP000283634">
    <property type="component" value="Unassembled WGS sequence"/>
</dbReference>
<proteinExistence type="predicted"/>
<dbReference type="RefSeq" id="XP_029235606.1">
    <property type="nucleotide sequence ID" value="XM_029384551.1"/>
</dbReference>
<feature type="region of interest" description="Disordered" evidence="1">
    <location>
        <begin position="276"/>
        <end position="373"/>
    </location>
</feature>
<feature type="compositionally biased region" description="Basic and acidic residues" evidence="1">
    <location>
        <begin position="185"/>
        <end position="196"/>
    </location>
</feature>
<feature type="compositionally biased region" description="Basic and acidic residues" evidence="1">
    <location>
        <begin position="35"/>
        <end position="54"/>
    </location>
</feature>
<keyword evidence="3" id="KW-1185">Reference proteome</keyword>
<organism evidence="2 3">
    <name type="scientific">Trypanosoma rangeli</name>
    <dbReference type="NCBI Taxonomy" id="5698"/>
    <lineage>
        <taxon>Eukaryota</taxon>
        <taxon>Discoba</taxon>
        <taxon>Euglenozoa</taxon>
        <taxon>Kinetoplastea</taxon>
        <taxon>Metakinetoplastina</taxon>
        <taxon>Trypanosomatida</taxon>
        <taxon>Trypanosomatidae</taxon>
        <taxon>Trypanosoma</taxon>
        <taxon>Herpetosoma</taxon>
    </lineage>
</organism>
<dbReference type="GeneID" id="40331705"/>
<gene>
    <name evidence="2" type="ORF">TraAM80_07772</name>
</gene>
<dbReference type="AlphaFoldDB" id="A0A3R7M672"/>
<evidence type="ECO:0000256" key="1">
    <source>
        <dbReference type="SAM" id="MobiDB-lite"/>
    </source>
</evidence>
<accession>A0A3R7M672</accession>
<evidence type="ECO:0000313" key="3">
    <source>
        <dbReference type="Proteomes" id="UP000283634"/>
    </source>
</evidence>
<feature type="compositionally biased region" description="Low complexity" evidence="1">
    <location>
        <begin position="284"/>
        <end position="305"/>
    </location>
</feature>
<dbReference type="EMBL" id="MKGL01000341">
    <property type="protein sequence ID" value="RNF00162.1"/>
    <property type="molecule type" value="Genomic_DNA"/>
</dbReference>
<feature type="region of interest" description="Disordered" evidence="1">
    <location>
        <begin position="166"/>
        <end position="239"/>
    </location>
</feature>
<reference evidence="2 3" key="1">
    <citation type="journal article" date="2018" name="BMC Genomics">
        <title>Genomic comparison of Trypanosoma conorhini and Trypanosoma rangeli to Trypanosoma cruzi strains of high and low virulence.</title>
        <authorList>
            <person name="Bradwell K.R."/>
            <person name="Koparde V.N."/>
            <person name="Matveyev A.V."/>
            <person name="Serrano M.G."/>
            <person name="Alves J.M."/>
            <person name="Parikh H."/>
            <person name="Huang B."/>
            <person name="Lee V."/>
            <person name="Espinosa-Alvarez O."/>
            <person name="Ortiz P.A."/>
            <person name="Costa-Martins A.G."/>
            <person name="Teixeira M.M."/>
            <person name="Buck G.A."/>
        </authorList>
    </citation>
    <scope>NUCLEOTIDE SEQUENCE [LARGE SCALE GENOMIC DNA]</scope>
    <source>
        <strain evidence="2 3">AM80</strain>
    </source>
</reference>
<comment type="caution">
    <text evidence="2">The sequence shown here is derived from an EMBL/GenBank/DDBJ whole genome shotgun (WGS) entry which is preliminary data.</text>
</comment>
<dbReference type="OrthoDB" id="246470at2759"/>
<feature type="compositionally biased region" description="Basic and acidic residues" evidence="1">
    <location>
        <begin position="306"/>
        <end position="322"/>
    </location>
</feature>
<feature type="compositionally biased region" description="Basic residues" evidence="1">
    <location>
        <begin position="363"/>
        <end position="373"/>
    </location>
</feature>
<feature type="compositionally biased region" description="Polar residues" evidence="1">
    <location>
        <begin position="173"/>
        <end position="184"/>
    </location>
</feature>
<evidence type="ECO:0000313" key="2">
    <source>
        <dbReference type="EMBL" id="RNF00162.1"/>
    </source>
</evidence>
<sequence length="373" mass="39963">MDCTTHFLSSSIIALLEEHGIHHARVTIDLLSGDGRTDVDGGDRNNDENQETRPTDISVVFNGWGRVLLAEGEPAQQPMEPQRVLPPPRAHSPTGNTTSRTPPLVCDSDAGESNEHQHSQPAQGADDRDEVGLTDEMMDTTARPGDAQRRGSPVTAALFPLSHARKVSDAGAENSSQGAASNGPTEDKQGSEEMPHDPATAPPTSGGGRPLHVRQGVLLPLDSRRDVKGQPVLPAVPPAPHFRKTSVVLVEQQKAVAPPIKTTPMGPTPVFSILNTEHGEQLERTSSNSSTRKASSVQVVESQPVEELKHQPHHAEAGEDARTSSILVSGATPKQEQRDPKFDGANAGDEVRFPPGIGAGRLHVTKRQQQRQR</sequence>
<name>A0A3R7M672_TRYRA</name>
<dbReference type="VEuPathDB" id="TriTrypDB:TRSC58_01616"/>
<protein>
    <submittedName>
        <fullName evidence="2">Uncharacterized protein</fullName>
    </submittedName>
</protein>
<feature type="region of interest" description="Disordered" evidence="1">
    <location>
        <begin position="74"/>
        <end position="129"/>
    </location>
</feature>
<feature type="region of interest" description="Disordered" evidence="1">
    <location>
        <begin position="32"/>
        <end position="55"/>
    </location>
</feature>